<dbReference type="InterPro" id="IPR008979">
    <property type="entry name" value="Galactose-bd-like_sf"/>
</dbReference>
<keyword evidence="3" id="KW-1185">Reference proteome</keyword>
<sequence length="276" mass="31083">MHNLTLRFTRNLIPQFSVLLIVGTVVCFFHGHSALSATKFAAQTDQKQFPIKKSWGTISALPQGLKLKLSDSKPPKSVTIPRLNNRVKTIYLADDDTKKPLTLKPGIEEWEIQLPESVPASATVIVEFNEAPYLPVKPKVISENADQQVVLDAKDALVHGMLLRYEPQPHKNTVGYWANENDWCEWKLDLKTPGVFDVYLLQGCGRGQGGSEVQVSVNDQKLKLTVEETGHFQNFKERHIGKLKLDQTGVQSLQVKPIKKARNAVMDVRQIRLVRQ</sequence>
<protein>
    <recommendedName>
        <fullName evidence="1">DUF5077 domain-containing protein</fullName>
    </recommendedName>
</protein>
<dbReference type="EMBL" id="CP036269">
    <property type="protein sequence ID" value="QDT43873.1"/>
    <property type="molecule type" value="Genomic_DNA"/>
</dbReference>
<dbReference type="Proteomes" id="UP000317171">
    <property type="component" value="Chromosome"/>
</dbReference>
<evidence type="ECO:0000313" key="3">
    <source>
        <dbReference type="Proteomes" id="UP000317171"/>
    </source>
</evidence>
<dbReference type="SUPFAM" id="SSF49785">
    <property type="entry name" value="Galactose-binding domain-like"/>
    <property type="match status" value="1"/>
</dbReference>
<dbReference type="AlphaFoldDB" id="A0A517RJ24"/>
<organism evidence="2 3">
    <name type="scientific">Gimesia alba</name>
    <dbReference type="NCBI Taxonomy" id="2527973"/>
    <lineage>
        <taxon>Bacteria</taxon>
        <taxon>Pseudomonadati</taxon>
        <taxon>Planctomycetota</taxon>
        <taxon>Planctomycetia</taxon>
        <taxon>Planctomycetales</taxon>
        <taxon>Planctomycetaceae</taxon>
        <taxon>Gimesia</taxon>
    </lineage>
</organism>
<feature type="domain" description="DUF5077" evidence="1">
    <location>
        <begin position="171"/>
        <end position="273"/>
    </location>
</feature>
<dbReference type="InterPro" id="IPR031712">
    <property type="entry name" value="DUF5077"/>
</dbReference>
<gene>
    <name evidence="2" type="ORF">Pan241w_39770</name>
</gene>
<evidence type="ECO:0000259" key="1">
    <source>
        <dbReference type="Pfam" id="PF16871"/>
    </source>
</evidence>
<accession>A0A517RJ24</accession>
<evidence type="ECO:0000313" key="2">
    <source>
        <dbReference type="EMBL" id="QDT43873.1"/>
    </source>
</evidence>
<dbReference type="RefSeq" id="WP_145218874.1">
    <property type="nucleotide sequence ID" value="NZ_CP036269.1"/>
</dbReference>
<reference evidence="2 3" key="1">
    <citation type="submission" date="2019-02" db="EMBL/GenBank/DDBJ databases">
        <title>Deep-cultivation of Planctomycetes and their phenomic and genomic characterization uncovers novel biology.</title>
        <authorList>
            <person name="Wiegand S."/>
            <person name="Jogler M."/>
            <person name="Boedeker C."/>
            <person name="Pinto D."/>
            <person name="Vollmers J."/>
            <person name="Rivas-Marin E."/>
            <person name="Kohn T."/>
            <person name="Peeters S.H."/>
            <person name="Heuer A."/>
            <person name="Rast P."/>
            <person name="Oberbeckmann S."/>
            <person name="Bunk B."/>
            <person name="Jeske O."/>
            <person name="Meyerdierks A."/>
            <person name="Storesund J.E."/>
            <person name="Kallscheuer N."/>
            <person name="Luecker S."/>
            <person name="Lage O.M."/>
            <person name="Pohl T."/>
            <person name="Merkel B.J."/>
            <person name="Hornburger P."/>
            <person name="Mueller R.-W."/>
            <person name="Bruemmer F."/>
            <person name="Labrenz M."/>
            <person name="Spormann A.M."/>
            <person name="Op den Camp H."/>
            <person name="Overmann J."/>
            <person name="Amann R."/>
            <person name="Jetten M.S.M."/>
            <person name="Mascher T."/>
            <person name="Medema M.H."/>
            <person name="Devos D.P."/>
            <person name="Kaster A.-K."/>
            <person name="Ovreas L."/>
            <person name="Rohde M."/>
            <person name="Galperin M.Y."/>
            <person name="Jogler C."/>
        </authorList>
    </citation>
    <scope>NUCLEOTIDE SEQUENCE [LARGE SCALE GENOMIC DNA]</scope>
    <source>
        <strain evidence="2 3">Pan241w</strain>
    </source>
</reference>
<dbReference type="KEGG" id="gaz:Pan241w_39770"/>
<dbReference type="OrthoDB" id="253099at2"/>
<proteinExistence type="predicted"/>
<dbReference type="Gene3D" id="2.60.120.260">
    <property type="entry name" value="Galactose-binding domain-like"/>
    <property type="match status" value="1"/>
</dbReference>
<dbReference type="Pfam" id="PF16871">
    <property type="entry name" value="DUF5077"/>
    <property type="match status" value="1"/>
</dbReference>
<name>A0A517RJ24_9PLAN</name>